<dbReference type="CDD" id="cd02440">
    <property type="entry name" value="AdoMet_MTases"/>
    <property type="match status" value="1"/>
</dbReference>
<dbReference type="PANTHER" id="PTHR43591:SF105">
    <property type="entry name" value="METHYLTRANSFERASE DOMAIN-CONTAINING PROTEIN-RELATED"/>
    <property type="match status" value="1"/>
</dbReference>
<sequence>MSLTAVEHFNKIVEKYESATGGATRELAQHAISSIADLKPLTSESKILDNACGTGIVTDIILNSGMQPEIHAVDVAENMVSIARREKLCFPEDTFTQSVTNLGIMYFTDPSKGVQEIARTLRPDGVAVVTGWTMMGHIKMIQEVQAQIRPDDAPFKPPMPEIWLDPEHTKALLSDAGLDVQSTTSVDVYLGDETAEGVADLLIHGFGAKVFASWNEEEREKGAAVMKKIVWEPAVAFTRPSGSGVGIKVTGAIFIARKESGL</sequence>
<name>A0A9W8U807_9HYPO</name>
<dbReference type="EMBL" id="JAPDHF010000013">
    <property type="protein sequence ID" value="KAJ4009527.1"/>
    <property type="molecule type" value="Genomic_DNA"/>
</dbReference>
<dbReference type="InterPro" id="IPR013216">
    <property type="entry name" value="Methyltransf_11"/>
</dbReference>
<reference evidence="3" key="1">
    <citation type="submission" date="2022-10" db="EMBL/GenBank/DDBJ databases">
        <title>Fusarium specimens isolated from Avocado Roots.</title>
        <authorList>
            <person name="Stajich J."/>
            <person name="Roper C."/>
            <person name="Heimlech-Rivalta G."/>
        </authorList>
    </citation>
    <scope>NUCLEOTIDE SEQUENCE</scope>
    <source>
        <strain evidence="3">CF00143</strain>
    </source>
</reference>
<evidence type="ECO:0000259" key="2">
    <source>
        <dbReference type="Pfam" id="PF08241"/>
    </source>
</evidence>
<evidence type="ECO:0000313" key="4">
    <source>
        <dbReference type="Proteomes" id="UP001152130"/>
    </source>
</evidence>
<accession>A0A9W8U807</accession>
<gene>
    <name evidence="3" type="ORF">NW766_008645</name>
</gene>
<dbReference type="AlphaFoldDB" id="A0A9W8U807"/>
<dbReference type="PANTHER" id="PTHR43591">
    <property type="entry name" value="METHYLTRANSFERASE"/>
    <property type="match status" value="1"/>
</dbReference>
<feature type="domain" description="Methyltransferase type 11" evidence="2">
    <location>
        <begin position="48"/>
        <end position="128"/>
    </location>
</feature>
<comment type="similarity">
    <text evidence="1">Belongs to the methyltransferase superfamily. LaeA methyltransferase family.</text>
</comment>
<evidence type="ECO:0000256" key="1">
    <source>
        <dbReference type="ARBA" id="ARBA00038158"/>
    </source>
</evidence>
<dbReference type="Pfam" id="PF08241">
    <property type="entry name" value="Methyltransf_11"/>
    <property type="match status" value="1"/>
</dbReference>
<dbReference type="GO" id="GO:0008757">
    <property type="term" value="F:S-adenosylmethionine-dependent methyltransferase activity"/>
    <property type="evidence" value="ECO:0007669"/>
    <property type="project" value="InterPro"/>
</dbReference>
<dbReference type="InterPro" id="IPR029063">
    <property type="entry name" value="SAM-dependent_MTases_sf"/>
</dbReference>
<evidence type="ECO:0000313" key="3">
    <source>
        <dbReference type="EMBL" id="KAJ4009527.1"/>
    </source>
</evidence>
<comment type="caution">
    <text evidence="3">The sequence shown here is derived from an EMBL/GenBank/DDBJ whole genome shotgun (WGS) entry which is preliminary data.</text>
</comment>
<organism evidence="3 4">
    <name type="scientific">Fusarium irregulare</name>
    <dbReference type="NCBI Taxonomy" id="2494466"/>
    <lineage>
        <taxon>Eukaryota</taxon>
        <taxon>Fungi</taxon>
        <taxon>Dikarya</taxon>
        <taxon>Ascomycota</taxon>
        <taxon>Pezizomycotina</taxon>
        <taxon>Sordariomycetes</taxon>
        <taxon>Hypocreomycetidae</taxon>
        <taxon>Hypocreales</taxon>
        <taxon>Nectriaceae</taxon>
        <taxon>Fusarium</taxon>
        <taxon>Fusarium incarnatum-equiseti species complex</taxon>
    </lineage>
</organism>
<keyword evidence="4" id="KW-1185">Reference proteome</keyword>
<proteinExistence type="inferred from homology"/>
<dbReference type="SUPFAM" id="SSF53335">
    <property type="entry name" value="S-adenosyl-L-methionine-dependent methyltransferases"/>
    <property type="match status" value="1"/>
</dbReference>
<dbReference type="Proteomes" id="UP001152130">
    <property type="component" value="Unassembled WGS sequence"/>
</dbReference>
<protein>
    <recommendedName>
        <fullName evidence="2">Methyltransferase type 11 domain-containing protein</fullName>
    </recommendedName>
</protein>
<dbReference type="Gene3D" id="3.40.50.150">
    <property type="entry name" value="Vaccinia Virus protein VP39"/>
    <property type="match status" value="1"/>
</dbReference>